<evidence type="ECO:0000313" key="6">
    <source>
        <dbReference type="Proteomes" id="UP000298049"/>
    </source>
</evidence>
<feature type="domain" description="2Fe-2S ferredoxin-type" evidence="3">
    <location>
        <begin position="8"/>
        <end position="98"/>
    </location>
</feature>
<name>A0A4P7XMB5_9ALTE</name>
<dbReference type="PRINTS" id="PR00410">
    <property type="entry name" value="PHEHYDRXLASE"/>
</dbReference>
<dbReference type="InterPro" id="IPR001709">
    <property type="entry name" value="Flavoprot_Pyr_Nucl_cyt_Rdtase"/>
</dbReference>
<dbReference type="PROSITE" id="PS51384">
    <property type="entry name" value="FAD_FR"/>
    <property type="match status" value="1"/>
</dbReference>
<dbReference type="PRINTS" id="PR00371">
    <property type="entry name" value="FPNCR"/>
</dbReference>
<dbReference type="SUPFAM" id="SSF63380">
    <property type="entry name" value="Riboflavin synthase domain-like"/>
    <property type="match status" value="1"/>
</dbReference>
<dbReference type="SUPFAM" id="SSF54292">
    <property type="entry name" value="2Fe-2S ferredoxin-like"/>
    <property type="match status" value="1"/>
</dbReference>
<sequence length="343" mass="37483">MFGFFSKSSHELQINDHRVTVKPRETVLQAALSNGINLPYSCKVGGCATCKCRLVSGRVKELTDASYILSTEELQAGYILACQSVPKTDIAVQVELGESPARQIAGRILAQTALTHDIVELQVELEEPLGFRAGQYAQLSLNQLPGITRPYSFAARPDSSQGRLRFFVREVPGGRLSGYLKREGLVGASVRVEGPFGDFYLRDSSQPMLLIAGGSGLAPVLSVLEQALHEDVARPVTLLFGARTQADLYATPEIEAIARQWQAPFRFVQVLSDEPEASNWQGARGWVGQSIERYADASCQAYLCGPPAMIDHSIKQLTSVGVPQQEIFADRFTSVHDAERKTA</sequence>
<dbReference type="PROSITE" id="PS00197">
    <property type="entry name" value="2FE2S_FER_1"/>
    <property type="match status" value="1"/>
</dbReference>
<feature type="domain" description="FAD-binding FR-type" evidence="4">
    <location>
        <begin position="101"/>
        <end position="202"/>
    </location>
</feature>
<dbReference type="InterPro" id="IPR008333">
    <property type="entry name" value="Cbr1-like_FAD-bd_dom"/>
</dbReference>
<dbReference type="GO" id="GO:0016491">
    <property type="term" value="F:oxidoreductase activity"/>
    <property type="evidence" value="ECO:0007669"/>
    <property type="project" value="InterPro"/>
</dbReference>
<dbReference type="CDD" id="cd00207">
    <property type="entry name" value="fer2"/>
    <property type="match status" value="1"/>
</dbReference>
<reference evidence="5 6" key="1">
    <citation type="submission" date="2018-07" db="EMBL/GenBank/DDBJ databases">
        <title>Marsedoiliclastica nanhaica gen. nov. sp. nov., a novel marine hydrocarbonoclastic bacterium isolated from an in-situ enriched hydrocarbon-degrading consortium in deep-sea sediment.</title>
        <authorList>
            <person name="Dong C."/>
            <person name="Ma T."/>
            <person name="Liu R."/>
            <person name="Shao Z."/>
        </authorList>
    </citation>
    <scope>NUCLEOTIDE SEQUENCE [LARGE SCALE GENOMIC DNA]</scope>
    <source>
        <strain evidence="6">soil36-7</strain>
        <plasmid evidence="5 6">psoil36-7</plasmid>
    </source>
</reference>
<organism evidence="5 6">
    <name type="scientific">Hydrocarboniclastica marina</name>
    <dbReference type="NCBI Taxonomy" id="2259620"/>
    <lineage>
        <taxon>Bacteria</taxon>
        <taxon>Pseudomonadati</taxon>
        <taxon>Pseudomonadota</taxon>
        <taxon>Gammaproteobacteria</taxon>
        <taxon>Alteromonadales</taxon>
        <taxon>Alteromonadaceae</taxon>
        <taxon>Hydrocarboniclastica</taxon>
    </lineage>
</organism>
<proteinExistence type="predicted"/>
<dbReference type="Gene3D" id="3.10.20.30">
    <property type="match status" value="1"/>
</dbReference>
<geneLocation type="plasmid" evidence="5 6">
    <name>psoil36-7</name>
</geneLocation>
<comment type="cofactor">
    <cofactor evidence="2">
        <name>[2Fe-2S] cluster</name>
        <dbReference type="ChEBI" id="CHEBI:190135"/>
    </cofactor>
</comment>
<evidence type="ECO:0000256" key="1">
    <source>
        <dbReference type="ARBA" id="ARBA00023075"/>
    </source>
</evidence>
<dbReference type="InterPro" id="IPR017938">
    <property type="entry name" value="Riboflavin_synthase-like_b-brl"/>
</dbReference>
<evidence type="ECO:0000313" key="5">
    <source>
        <dbReference type="EMBL" id="QCF28073.1"/>
    </source>
</evidence>
<evidence type="ECO:0000259" key="4">
    <source>
        <dbReference type="PROSITE" id="PS51384"/>
    </source>
</evidence>
<dbReference type="InterPro" id="IPR050415">
    <property type="entry name" value="MRET"/>
</dbReference>
<dbReference type="Gene3D" id="2.40.30.10">
    <property type="entry name" value="Translation factors"/>
    <property type="match status" value="1"/>
</dbReference>
<dbReference type="InterPro" id="IPR039261">
    <property type="entry name" value="FNR_nucleotide-bd"/>
</dbReference>
<dbReference type="Gene3D" id="3.40.50.80">
    <property type="entry name" value="Nucleotide-binding domain of ferredoxin-NADP reductase (FNR) module"/>
    <property type="match status" value="1"/>
</dbReference>
<dbReference type="Pfam" id="PF00970">
    <property type="entry name" value="FAD_binding_6"/>
    <property type="match status" value="1"/>
</dbReference>
<keyword evidence="5" id="KW-0614">Plasmid</keyword>
<dbReference type="InterPro" id="IPR012675">
    <property type="entry name" value="Beta-grasp_dom_sf"/>
</dbReference>
<keyword evidence="1" id="KW-0830">Ubiquinone</keyword>
<dbReference type="RefSeq" id="WP_136550747.1">
    <property type="nucleotide sequence ID" value="NZ_CP031094.1"/>
</dbReference>
<dbReference type="Proteomes" id="UP000298049">
    <property type="component" value="Plasmid psoil36-7"/>
</dbReference>
<gene>
    <name evidence="5" type="ORF">soil367_18540</name>
</gene>
<accession>A0A4P7XMB5</accession>
<protein>
    <submittedName>
        <fullName evidence="5">Oxidoreductase</fullName>
    </submittedName>
</protein>
<dbReference type="InterPro" id="IPR001433">
    <property type="entry name" value="OxRdtase_FAD/NAD-bd"/>
</dbReference>
<dbReference type="Pfam" id="PF00175">
    <property type="entry name" value="NAD_binding_1"/>
    <property type="match status" value="1"/>
</dbReference>
<dbReference type="InterPro" id="IPR036010">
    <property type="entry name" value="2Fe-2S_ferredoxin-like_sf"/>
</dbReference>
<dbReference type="Pfam" id="PF00111">
    <property type="entry name" value="Fer2"/>
    <property type="match status" value="1"/>
</dbReference>
<dbReference type="EMBL" id="CP031094">
    <property type="protein sequence ID" value="QCF28073.1"/>
    <property type="molecule type" value="Genomic_DNA"/>
</dbReference>
<dbReference type="PANTHER" id="PTHR47354:SF5">
    <property type="entry name" value="PROTEIN RFBI"/>
    <property type="match status" value="1"/>
</dbReference>
<dbReference type="AlphaFoldDB" id="A0A4P7XMB5"/>
<dbReference type="GO" id="GO:0051537">
    <property type="term" value="F:2 iron, 2 sulfur cluster binding"/>
    <property type="evidence" value="ECO:0007669"/>
    <property type="project" value="InterPro"/>
</dbReference>
<dbReference type="PROSITE" id="PS51085">
    <property type="entry name" value="2FE2S_FER_2"/>
    <property type="match status" value="1"/>
</dbReference>
<keyword evidence="6" id="KW-1185">Reference proteome</keyword>
<evidence type="ECO:0000256" key="2">
    <source>
        <dbReference type="ARBA" id="ARBA00034078"/>
    </source>
</evidence>
<dbReference type="PANTHER" id="PTHR47354">
    <property type="entry name" value="NADH OXIDOREDUCTASE HCR"/>
    <property type="match status" value="1"/>
</dbReference>
<dbReference type="OrthoDB" id="9806195at2"/>
<dbReference type="KEGG" id="hmi:soil367_18540"/>
<dbReference type="SUPFAM" id="SSF52343">
    <property type="entry name" value="Ferredoxin reductase-like, C-terminal NADP-linked domain"/>
    <property type="match status" value="1"/>
</dbReference>
<evidence type="ECO:0000259" key="3">
    <source>
        <dbReference type="PROSITE" id="PS51085"/>
    </source>
</evidence>
<dbReference type="InterPro" id="IPR006058">
    <property type="entry name" value="2Fe2S_fd_BS"/>
</dbReference>
<dbReference type="InterPro" id="IPR017927">
    <property type="entry name" value="FAD-bd_FR_type"/>
</dbReference>
<dbReference type="InterPro" id="IPR001041">
    <property type="entry name" value="2Fe-2S_ferredoxin-type"/>
</dbReference>